<evidence type="ECO:0000313" key="2">
    <source>
        <dbReference type="EMBL" id="CAB4155084.1"/>
    </source>
</evidence>
<gene>
    <name evidence="2" type="ORF">UFOVP654_71</name>
</gene>
<name>A0A6J5NI64_9CAUD</name>
<reference evidence="2" key="1">
    <citation type="submission" date="2020-04" db="EMBL/GenBank/DDBJ databases">
        <authorList>
            <person name="Chiriac C."/>
            <person name="Salcher M."/>
            <person name="Ghai R."/>
            <person name="Kavagutti S V."/>
        </authorList>
    </citation>
    <scope>NUCLEOTIDE SEQUENCE</scope>
</reference>
<dbReference type="EMBL" id="LR796614">
    <property type="protein sequence ID" value="CAB4155084.1"/>
    <property type="molecule type" value="Genomic_DNA"/>
</dbReference>
<accession>A0A6J5NI64</accession>
<sequence length="174" mass="19694">MPDIKTALSQAMSDWETPKTEDKPTAKHLFKPTNNVTRSTFDLIRANPGITRKEACKLLDKQGYKVSSTASLISAFIRQGQVELTDGKMFTTSNEYVPLKAGKDKPKTKAFKEAVAIIKAKPKLKAVPIEAAPQPQARQERRVMDIEEWLNEVPLMQARLVYMRLKFIFEGENK</sequence>
<protein>
    <submittedName>
        <fullName evidence="2">Uncharacterized protein</fullName>
    </submittedName>
</protein>
<feature type="compositionally biased region" description="Basic and acidic residues" evidence="1">
    <location>
        <begin position="16"/>
        <end position="25"/>
    </location>
</feature>
<organism evidence="2">
    <name type="scientific">uncultured Caudovirales phage</name>
    <dbReference type="NCBI Taxonomy" id="2100421"/>
    <lineage>
        <taxon>Viruses</taxon>
        <taxon>Duplodnaviria</taxon>
        <taxon>Heunggongvirae</taxon>
        <taxon>Uroviricota</taxon>
        <taxon>Caudoviricetes</taxon>
        <taxon>Peduoviridae</taxon>
        <taxon>Maltschvirus</taxon>
        <taxon>Maltschvirus maltsch</taxon>
    </lineage>
</organism>
<evidence type="ECO:0000256" key="1">
    <source>
        <dbReference type="SAM" id="MobiDB-lite"/>
    </source>
</evidence>
<proteinExistence type="predicted"/>
<feature type="region of interest" description="Disordered" evidence="1">
    <location>
        <begin position="1"/>
        <end position="26"/>
    </location>
</feature>